<reference evidence="1 2" key="1">
    <citation type="submission" date="2007-10" db="EMBL/GenBank/DDBJ databases">
        <title>Complete sequence of Caldivirga maquilingensis IC-167.</title>
        <authorList>
            <consortium name="US DOE Joint Genome Institute"/>
            <person name="Copeland A."/>
            <person name="Lucas S."/>
            <person name="Lapidus A."/>
            <person name="Barry K."/>
            <person name="Glavina del Rio T."/>
            <person name="Dalin E."/>
            <person name="Tice H."/>
            <person name="Pitluck S."/>
            <person name="Saunders E."/>
            <person name="Brettin T."/>
            <person name="Bruce D."/>
            <person name="Detter J.C."/>
            <person name="Han C."/>
            <person name="Schmutz J."/>
            <person name="Larimer F."/>
            <person name="Land M."/>
            <person name="Hauser L."/>
            <person name="Kyrpides N."/>
            <person name="Ivanova N."/>
            <person name="Biddle J.F."/>
            <person name="Zhang Z."/>
            <person name="Fitz-Gibbon S.T."/>
            <person name="Lowe T.M."/>
            <person name="Saltikov C."/>
            <person name="House C.H."/>
            <person name="Richardson P."/>
        </authorList>
    </citation>
    <scope>NUCLEOTIDE SEQUENCE [LARGE SCALE GENOMIC DNA]</scope>
    <source>
        <strain evidence="2">ATCC 700844 / DSM 13496 / JCM 10307 / IC-167</strain>
    </source>
</reference>
<dbReference type="AlphaFoldDB" id="A8M9E2"/>
<name>A8M9E2_CALMQ</name>
<accession>A8M9E2</accession>
<gene>
    <name evidence="1" type="ordered locus">Cmaq_1538</name>
</gene>
<dbReference type="GeneID" id="5709053"/>
<evidence type="ECO:0000313" key="2">
    <source>
        <dbReference type="Proteomes" id="UP000001137"/>
    </source>
</evidence>
<keyword evidence="2" id="KW-1185">Reference proteome</keyword>
<dbReference type="KEGG" id="cma:Cmaq_1538"/>
<dbReference type="OrthoDB" id="374579at2157"/>
<organism evidence="1 2">
    <name type="scientific">Caldivirga maquilingensis (strain ATCC 700844 / DSM 13496 / JCM 10307 / IC-167)</name>
    <dbReference type="NCBI Taxonomy" id="397948"/>
    <lineage>
        <taxon>Archaea</taxon>
        <taxon>Thermoproteota</taxon>
        <taxon>Thermoprotei</taxon>
        <taxon>Thermoproteales</taxon>
        <taxon>Thermoproteaceae</taxon>
        <taxon>Caldivirga</taxon>
    </lineage>
</organism>
<sequence length="62" mass="7061">MWRLRRGNRPKVYLIEPSPDWCAAVLKANGVEFIAKRISDKEVSVNTYLGESTEAELIRVIA</sequence>
<dbReference type="Proteomes" id="UP000001137">
    <property type="component" value="Chromosome"/>
</dbReference>
<dbReference type="HOGENOM" id="CLU_2893029_0_0_2"/>
<evidence type="ECO:0000313" key="1">
    <source>
        <dbReference type="EMBL" id="ABW02361.1"/>
    </source>
</evidence>
<dbReference type="RefSeq" id="WP_012186580.1">
    <property type="nucleotide sequence ID" value="NC_009954.1"/>
</dbReference>
<dbReference type="EMBL" id="CP000852">
    <property type="protein sequence ID" value="ABW02361.1"/>
    <property type="molecule type" value="Genomic_DNA"/>
</dbReference>
<protein>
    <submittedName>
        <fullName evidence="1">Uncharacterized protein</fullName>
    </submittedName>
</protein>
<proteinExistence type="predicted"/>
<dbReference type="STRING" id="397948.Cmaq_1538"/>